<evidence type="ECO:0000313" key="2">
    <source>
        <dbReference type="EMBL" id="RVW60914.1"/>
    </source>
</evidence>
<sequence length="111" mass="12845">MLKSDFENWNKEVLDNASIKVLGTPRRGRMPFSYKGIKASRIAREEYHRWAKEATWLMESAGFKSRVKRQSRTALELQLDSQLWMVPPLKSLLQQGVDMATTQGQEKTHPP</sequence>
<reference evidence="1 3" key="1">
    <citation type="journal article" date="2018" name="PLoS Genet.">
        <title>Population sequencing reveals clonal diversity and ancestral inbreeding in the grapevine cultivar Chardonnay.</title>
        <authorList>
            <person name="Roach M.J."/>
            <person name="Johnson D.L."/>
            <person name="Bohlmann J."/>
            <person name="van Vuuren H.J."/>
            <person name="Jones S.J."/>
            <person name="Pretorius I.S."/>
            <person name="Schmidt S.A."/>
            <person name="Borneman A.R."/>
        </authorList>
    </citation>
    <scope>NUCLEOTIDE SEQUENCE [LARGE SCALE GENOMIC DNA]</scope>
    <source>
        <strain evidence="3">cv. Chardonnay</strain>
        <strain evidence="1">I10V1</strain>
        <tissue evidence="1">Leaf</tissue>
    </source>
</reference>
<dbReference type="EMBL" id="QGNW01001442">
    <property type="protein sequence ID" value="RVW41240.1"/>
    <property type="molecule type" value="Genomic_DNA"/>
</dbReference>
<organism evidence="1 3">
    <name type="scientific">Vitis vinifera</name>
    <name type="common">Grape</name>
    <dbReference type="NCBI Taxonomy" id="29760"/>
    <lineage>
        <taxon>Eukaryota</taxon>
        <taxon>Viridiplantae</taxon>
        <taxon>Streptophyta</taxon>
        <taxon>Embryophyta</taxon>
        <taxon>Tracheophyta</taxon>
        <taxon>Spermatophyta</taxon>
        <taxon>Magnoliopsida</taxon>
        <taxon>eudicotyledons</taxon>
        <taxon>Gunneridae</taxon>
        <taxon>Pentapetalae</taxon>
        <taxon>rosids</taxon>
        <taxon>Vitales</taxon>
        <taxon>Vitaceae</taxon>
        <taxon>Viteae</taxon>
        <taxon>Vitis</taxon>
    </lineage>
</organism>
<protein>
    <submittedName>
        <fullName evidence="1">Uncharacterized protein</fullName>
    </submittedName>
</protein>
<dbReference type="AlphaFoldDB" id="A0A438E0J0"/>
<evidence type="ECO:0000313" key="1">
    <source>
        <dbReference type="EMBL" id="RVW41240.1"/>
    </source>
</evidence>
<name>A0A438E0J0_VITVI</name>
<dbReference type="Proteomes" id="UP000288805">
    <property type="component" value="Unassembled WGS sequence"/>
</dbReference>
<dbReference type="EMBL" id="QGNW01000845">
    <property type="protein sequence ID" value="RVW60914.1"/>
    <property type="molecule type" value="Genomic_DNA"/>
</dbReference>
<accession>A0A438E0J0</accession>
<gene>
    <name evidence="2" type="ORF">CK203_049290</name>
    <name evidence="1" type="ORF">CK203_085148</name>
</gene>
<proteinExistence type="predicted"/>
<evidence type="ECO:0000313" key="3">
    <source>
        <dbReference type="Proteomes" id="UP000288805"/>
    </source>
</evidence>
<comment type="caution">
    <text evidence="1">The sequence shown here is derived from an EMBL/GenBank/DDBJ whole genome shotgun (WGS) entry which is preliminary data.</text>
</comment>